<reference evidence="4 5" key="1">
    <citation type="submission" date="2015-06" db="EMBL/GenBank/DDBJ databases">
        <title>Draft genome of the ant-associated black yeast Phialophora attae CBS 131958.</title>
        <authorList>
            <person name="Moreno L.F."/>
            <person name="Stielow B.J."/>
            <person name="de Hoog S."/>
            <person name="Vicente V.A."/>
            <person name="Weiss V.A."/>
            <person name="de Vries M."/>
            <person name="Cruz L.M."/>
            <person name="Souza E.M."/>
        </authorList>
    </citation>
    <scope>NUCLEOTIDE SEQUENCE [LARGE SCALE GENOMIC DNA]</scope>
    <source>
        <strain evidence="4 5">CBS 131958</strain>
    </source>
</reference>
<gene>
    <name evidence="4" type="ORF">AB675_4932</name>
</gene>
<dbReference type="PANTHER" id="PTHR46156:SF1">
    <property type="entry name" value="ZINC FINGER CCCH DOMAIN-CONTAINING PROTEIN 3"/>
    <property type="match status" value="1"/>
</dbReference>
<keyword evidence="1" id="KW-0863">Zinc-finger</keyword>
<sequence length="263" mass="29079">MANDDETIQLLRNAAADRKKHLRPDQWLQPIRTDESDLITPREDSECSSSISPGSTIPTIEKPKKLCRNYCLRGFCNKFPCEYRHDASKTALCSAAAMGLRCSVTLSPMKQCLLQHTPTPHNLYHCVFFLQGLCVNLDCSFLHRPVDADALACHEFATIGYCEAGSSCKEVHVQPCSSASTDDCGHWTCKLVRPRPQKKKPTDTIGKDSEPERLLGGGKSSMTTDRFVKALAEEDFVGPVKVQTGQALAEDAFAPNQDSILFE</sequence>
<keyword evidence="5" id="KW-1185">Reference proteome</keyword>
<accession>A0A0N0NHS8</accession>
<dbReference type="OrthoDB" id="410307at2759"/>
<evidence type="ECO:0000259" key="3">
    <source>
        <dbReference type="PROSITE" id="PS50103"/>
    </source>
</evidence>
<feature type="zinc finger region" description="C3H1-type" evidence="1">
    <location>
        <begin position="147"/>
        <end position="175"/>
    </location>
</feature>
<dbReference type="Proteomes" id="UP000038010">
    <property type="component" value="Unassembled WGS sequence"/>
</dbReference>
<protein>
    <submittedName>
        <fullName evidence="4">Zinc finger CCCH domain-containing protein</fullName>
    </submittedName>
</protein>
<dbReference type="AlphaFoldDB" id="A0A0N0NHS8"/>
<feature type="region of interest" description="Disordered" evidence="2">
    <location>
        <begin position="195"/>
        <end position="221"/>
    </location>
</feature>
<organism evidence="4 5">
    <name type="scientific">Cyphellophora attinorum</name>
    <dbReference type="NCBI Taxonomy" id="1664694"/>
    <lineage>
        <taxon>Eukaryota</taxon>
        <taxon>Fungi</taxon>
        <taxon>Dikarya</taxon>
        <taxon>Ascomycota</taxon>
        <taxon>Pezizomycotina</taxon>
        <taxon>Eurotiomycetes</taxon>
        <taxon>Chaetothyriomycetidae</taxon>
        <taxon>Chaetothyriales</taxon>
        <taxon>Cyphellophoraceae</taxon>
        <taxon>Cyphellophora</taxon>
    </lineage>
</organism>
<dbReference type="GeneID" id="28736985"/>
<evidence type="ECO:0000313" key="5">
    <source>
        <dbReference type="Proteomes" id="UP000038010"/>
    </source>
</evidence>
<dbReference type="InterPro" id="IPR000571">
    <property type="entry name" value="Znf_CCCH"/>
</dbReference>
<dbReference type="GO" id="GO:0008270">
    <property type="term" value="F:zinc ion binding"/>
    <property type="evidence" value="ECO:0007669"/>
    <property type="project" value="UniProtKB-KW"/>
</dbReference>
<feature type="compositionally biased region" description="Basic and acidic residues" evidence="2">
    <location>
        <begin position="200"/>
        <end position="213"/>
    </location>
</feature>
<feature type="domain" description="C3H1-type" evidence="3">
    <location>
        <begin position="61"/>
        <end position="88"/>
    </location>
</feature>
<dbReference type="RefSeq" id="XP_017994582.1">
    <property type="nucleotide sequence ID" value="XM_018145105.1"/>
</dbReference>
<evidence type="ECO:0000256" key="2">
    <source>
        <dbReference type="SAM" id="MobiDB-lite"/>
    </source>
</evidence>
<comment type="caution">
    <text evidence="4">The sequence shown here is derived from an EMBL/GenBank/DDBJ whole genome shotgun (WGS) entry which is preliminary data.</text>
</comment>
<dbReference type="Gene3D" id="4.10.1000.10">
    <property type="entry name" value="Zinc finger, CCCH-type"/>
    <property type="match status" value="1"/>
</dbReference>
<evidence type="ECO:0000313" key="4">
    <source>
        <dbReference type="EMBL" id="KPI34619.1"/>
    </source>
</evidence>
<evidence type="ECO:0000256" key="1">
    <source>
        <dbReference type="PROSITE-ProRule" id="PRU00723"/>
    </source>
</evidence>
<dbReference type="EMBL" id="LFJN01000055">
    <property type="protein sequence ID" value="KPI34619.1"/>
    <property type="molecule type" value="Genomic_DNA"/>
</dbReference>
<dbReference type="VEuPathDB" id="FungiDB:AB675_4932"/>
<keyword evidence="1" id="KW-0479">Metal-binding</keyword>
<feature type="domain" description="C3H1-type" evidence="3">
    <location>
        <begin position="147"/>
        <end position="175"/>
    </location>
</feature>
<name>A0A0N0NHS8_9EURO</name>
<dbReference type="SMART" id="SM00356">
    <property type="entry name" value="ZnF_C3H1"/>
    <property type="match status" value="3"/>
</dbReference>
<dbReference type="PANTHER" id="PTHR46156">
    <property type="entry name" value="CCCH ZINGC FINGER"/>
    <property type="match status" value="1"/>
</dbReference>
<keyword evidence="1" id="KW-0862">Zinc</keyword>
<dbReference type="PROSITE" id="PS50103">
    <property type="entry name" value="ZF_C3H1"/>
    <property type="match status" value="2"/>
</dbReference>
<feature type="zinc finger region" description="C3H1-type" evidence="1">
    <location>
        <begin position="61"/>
        <end position="88"/>
    </location>
</feature>
<dbReference type="STRING" id="1664694.A0A0N0NHS8"/>
<proteinExistence type="predicted"/>